<proteinExistence type="predicted"/>
<dbReference type="SUPFAM" id="SSF52518">
    <property type="entry name" value="Thiamin diphosphate-binding fold (THDP-binding)"/>
    <property type="match status" value="1"/>
</dbReference>
<accession>X0TJJ1</accession>
<gene>
    <name evidence="3" type="ORF">S01H1_31827</name>
</gene>
<dbReference type="GO" id="GO:0016491">
    <property type="term" value="F:oxidoreductase activity"/>
    <property type="evidence" value="ECO:0007669"/>
    <property type="project" value="UniProtKB-KW"/>
</dbReference>
<dbReference type="AlphaFoldDB" id="X0TJJ1"/>
<dbReference type="InterPro" id="IPR029061">
    <property type="entry name" value="THDP-binding"/>
</dbReference>
<evidence type="ECO:0000259" key="2">
    <source>
        <dbReference type="Pfam" id="PF01855"/>
    </source>
</evidence>
<evidence type="ECO:0000313" key="3">
    <source>
        <dbReference type="EMBL" id="GAF93404.1"/>
    </source>
</evidence>
<dbReference type="PANTHER" id="PTHR32154">
    <property type="entry name" value="PYRUVATE-FLAVODOXIN OXIDOREDUCTASE-RELATED"/>
    <property type="match status" value="1"/>
</dbReference>
<evidence type="ECO:0000256" key="1">
    <source>
        <dbReference type="ARBA" id="ARBA00023002"/>
    </source>
</evidence>
<feature type="non-terminal residue" evidence="3">
    <location>
        <position position="163"/>
    </location>
</feature>
<dbReference type="FunFam" id="3.40.50.970:FF:000039">
    <property type="entry name" value="Indolepyruvate oxidoreductase subunit IorA"/>
    <property type="match status" value="1"/>
</dbReference>
<dbReference type="PANTHER" id="PTHR32154:SF30">
    <property type="entry name" value="2-OXOACID OXIDOREDUCTASE (FERREDOXIN)"/>
    <property type="match status" value="1"/>
</dbReference>
<sequence length="163" mass="17497">MGAYHAGVMVAAAYPGTPSTEILEAVAQFDDIYAEWSTNEKVAMELGLGAAYAGVRSLVSMKQVGLNVASDPFMAAAITGINAGLVVISADDPGIHSTQSEQDSRHYAKFAKVPMLEPSDSQEAYDFMAYAFDISEKFDTPALVRTTTRIAHSKSLVEVNRSR</sequence>
<feature type="domain" description="Pyruvate flavodoxin/ferredoxin oxidoreductase pyrimidine binding" evidence="2">
    <location>
        <begin position="2"/>
        <end position="159"/>
    </location>
</feature>
<protein>
    <recommendedName>
        <fullName evidence="2">Pyruvate flavodoxin/ferredoxin oxidoreductase pyrimidine binding domain-containing protein</fullName>
    </recommendedName>
</protein>
<dbReference type="Pfam" id="PF01855">
    <property type="entry name" value="POR_N"/>
    <property type="match status" value="1"/>
</dbReference>
<comment type="caution">
    <text evidence="3">The sequence shown here is derived from an EMBL/GenBank/DDBJ whole genome shotgun (WGS) entry which is preliminary data.</text>
</comment>
<reference evidence="3" key="1">
    <citation type="journal article" date="2014" name="Front. Microbiol.">
        <title>High frequency of phylogenetically diverse reductive dehalogenase-homologous genes in deep subseafloor sedimentary metagenomes.</title>
        <authorList>
            <person name="Kawai M."/>
            <person name="Futagami T."/>
            <person name="Toyoda A."/>
            <person name="Takaki Y."/>
            <person name="Nishi S."/>
            <person name="Hori S."/>
            <person name="Arai W."/>
            <person name="Tsubouchi T."/>
            <person name="Morono Y."/>
            <person name="Uchiyama I."/>
            <person name="Ito T."/>
            <person name="Fujiyama A."/>
            <person name="Inagaki F."/>
            <person name="Takami H."/>
        </authorList>
    </citation>
    <scope>NUCLEOTIDE SEQUENCE</scope>
    <source>
        <strain evidence="3">Expedition CK06-06</strain>
    </source>
</reference>
<dbReference type="Gene3D" id="3.40.50.970">
    <property type="match status" value="1"/>
</dbReference>
<dbReference type="EMBL" id="BARS01019664">
    <property type="protein sequence ID" value="GAF93404.1"/>
    <property type="molecule type" value="Genomic_DNA"/>
</dbReference>
<dbReference type="GO" id="GO:0006979">
    <property type="term" value="P:response to oxidative stress"/>
    <property type="evidence" value="ECO:0007669"/>
    <property type="project" value="TreeGrafter"/>
</dbReference>
<organism evidence="3">
    <name type="scientific">marine sediment metagenome</name>
    <dbReference type="NCBI Taxonomy" id="412755"/>
    <lineage>
        <taxon>unclassified sequences</taxon>
        <taxon>metagenomes</taxon>
        <taxon>ecological metagenomes</taxon>
    </lineage>
</organism>
<dbReference type="InterPro" id="IPR002880">
    <property type="entry name" value="Pyrv_Fd/Flavodoxin_OxRdtase_N"/>
</dbReference>
<dbReference type="InterPro" id="IPR050722">
    <property type="entry name" value="Pyruvate:ferred/Flavod_OxRd"/>
</dbReference>
<dbReference type="CDD" id="cd07034">
    <property type="entry name" value="TPP_PYR_PFOR_IOR-alpha_like"/>
    <property type="match status" value="1"/>
</dbReference>
<keyword evidence="1" id="KW-0560">Oxidoreductase</keyword>
<name>X0TJJ1_9ZZZZ</name>